<proteinExistence type="predicted"/>
<gene>
    <name evidence="2" type="ORF">SAMN04488011_108124</name>
</gene>
<evidence type="ECO:0000256" key="1">
    <source>
        <dbReference type="SAM" id="Phobius"/>
    </source>
</evidence>
<sequence>MTFYEFTAPLVLLAIAMGGVVYIHFAEKRLVRKLREQRSHPAE</sequence>
<keyword evidence="1" id="KW-0812">Transmembrane</keyword>
<keyword evidence="1" id="KW-0472">Membrane</keyword>
<dbReference type="RefSeq" id="WP_269085824.1">
    <property type="nucleotide sequence ID" value="NZ_FOCM01000008.1"/>
</dbReference>
<dbReference type="Proteomes" id="UP000199372">
    <property type="component" value="Unassembled WGS sequence"/>
</dbReference>
<evidence type="ECO:0008006" key="4">
    <source>
        <dbReference type="Google" id="ProtNLM"/>
    </source>
</evidence>
<evidence type="ECO:0000313" key="3">
    <source>
        <dbReference type="Proteomes" id="UP000199372"/>
    </source>
</evidence>
<organism evidence="2 3">
    <name type="scientific">Palleronia pelagia</name>
    <dbReference type="NCBI Taxonomy" id="387096"/>
    <lineage>
        <taxon>Bacteria</taxon>
        <taxon>Pseudomonadati</taxon>
        <taxon>Pseudomonadota</taxon>
        <taxon>Alphaproteobacteria</taxon>
        <taxon>Rhodobacterales</taxon>
        <taxon>Roseobacteraceae</taxon>
        <taxon>Palleronia</taxon>
    </lineage>
</organism>
<keyword evidence="3" id="KW-1185">Reference proteome</keyword>
<reference evidence="3" key="1">
    <citation type="submission" date="2016-10" db="EMBL/GenBank/DDBJ databases">
        <authorList>
            <person name="Varghese N."/>
            <person name="Submissions S."/>
        </authorList>
    </citation>
    <scope>NUCLEOTIDE SEQUENCE [LARGE SCALE GENOMIC DNA]</scope>
    <source>
        <strain evidence="3">DSM 26893</strain>
    </source>
</reference>
<dbReference type="AlphaFoldDB" id="A0A1H8KT23"/>
<keyword evidence="1" id="KW-1133">Transmembrane helix</keyword>
<feature type="transmembrane region" description="Helical" evidence="1">
    <location>
        <begin position="6"/>
        <end position="25"/>
    </location>
</feature>
<evidence type="ECO:0000313" key="2">
    <source>
        <dbReference type="EMBL" id="SEN95971.1"/>
    </source>
</evidence>
<name>A0A1H8KT23_9RHOB</name>
<dbReference type="EMBL" id="FOCM01000008">
    <property type="protein sequence ID" value="SEN95971.1"/>
    <property type="molecule type" value="Genomic_DNA"/>
</dbReference>
<protein>
    <recommendedName>
        <fullName evidence="4">Heme exporter protein D</fullName>
    </recommendedName>
</protein>
<accession>A0A1H8KT23</accession>